<gene>
    <name evidence="1" type="ORF">DES45_102571</name>
</gene>
<dbReference type="PANTHER" id="PTHR39328:SF1">
    <property type="entry name" value="BLL2871 PROTEIN"/>
    <property type="match status" value="1"/>
</dbReference>
<dbReference type="OrthoDB" id="9790012at2"/>
<reference evidence="1 2" key="1">
    <citation type="submission" date="2018-07" db="EMBL/GenBank/DDBJ databases">
        <title>Genomic Encyclopedia of Type Strains, Phase IV (KMG-IV): sequencing the most valuable type-strain genomes for metagenomic binning, comparative biology and taxonomic classification.</title>
        <authorList>
            <person name="Goeker M."/>
        </authorList>
    </citation>
    <scope>NUCLEOTIDE SEQUENCE [LARGE SCALE GENOMIC DNA]</scope>
    <source>
        <strain evidence="1 2">DSM 14364</strain>
    </source>
</reference>
<dbReference type="RefSeq" id="WP_114769335.1">
    <property type="nucleotide sequence ID" value="NZ_QQBB01000002.1"/>
</dbReference>
<keyword evidence="2" id="KW-1185">Reference proteome</keyword>
<dbReference type="InterPro" id="IPR029055">
    <property type="entry name" value="Ntn_hydrolases_N"/>
</dbReference>
<dbReference type="Pfam" id="PF06267">
    <property type="entry name" value="DUF1028"/>
    <property type="match status" value="1"/>
</dbReference>
<organism evidence="1 2">
    <name type="scientific">Microvirga subterranea</name>
    <dbReference type="NCBI Taxonomy" id="186651"/>
    <lineage>
        <taxon>Bacteria</taxon>
        <taxon>Pseudomonadati</taxon>
        <taxon>Pseudomonadota</taxon>
        <taxon>Alphaproteobacteria</taxon>
        <taxon>Hyphomicrobiales</taxon>
        <taxon>Methylobacteriaceae</taxon>
        <taxon>Microvirga</taxon>
    </lineage>
</organism>
<evidence type="ECO:0000313" key="1">
    <source>
        <dbReference type="EMBL" id="RDI61176.1"/>
    </source>
</evidence>
<dbReference type="InterPro" id="IPR010430">
    <property type="entry name" value="DUF1028"/>
</dbReference>
<dbReference type="GO" id="GO:0016787">
    <property type="term" value="F:hydrolase activity"/>
    <property type="evidence" value="ECO:0007669"/>
    <property type="project" value="UniProtKB-KW"/>
</dbReference>
<dbReference type="Proteomes" id="UP000254925">
    <property type="component" value="Unassembled WGS sequence"/>
</dbReference>
<keyword evidence="1" id="KW-0378">Hydrolase</keyword>
<name>A0A370HRK6_9HYPH</name>
<dbReference type="SUPFAM" id="SSF56235">
    <property type="entry name" value="N-terminal nucleophile aminohydrolases (Ntn hydrolases)"/>
    <property type="match status" value="1"/>
</dbReference>
<dbReference type="Gene3D" id="3.60.20.10">
    <property type="entry name" value="Glutamine Phosphoribosylpyrophosphate, subunit 1, domain 1"/>
    <property type="match status" value="1"/>
</dbReference>
<proteinExistence type="predicted"/>
<dbReference type="EMBL" id="QQBB01000002">
    <property type="protein sequence ID" value="RDI61176.1"/>
    <property type="molecule type" value="Genomic_DNA"/>
</dbReference>
<dbReference type="PANTHER" id="PTHR39328">
    <property type="entry name" value="BLL2871 PROTEIN"/>
    <property type="match status" value="1"/>
</dbReference>
<dbReference type="AlphaFoldDB" id="A0A370HRK6"/>
<evidence type="ECO:0000313" key="2">
    <source>
        <dbReference type="Proteomes" id="UP000254925"/>
    </source>
</evidence>
<comment type="caution">
    <text evidence="1">The sequence shown here is derived from an EMBL/GenBank/DDBJ whole genome shotgun (WGS) entry which is preliminary data.</text>
</comment>
<sequence>MTWSIIAKDTETGAFGVAVTTKFFAVGALCPYGSAQIGALATQALVNPLYGYDGLKLLAEGRSAEEIVMVLTAGDPGKDQRQLHVIDREGRTAAHTGRNCVDWCGHLTDEGVSVAGNMLAGPTVIEATLDTFKRRTDLPFADRLMASLDSGQAEGGDKRGKQSAAIKIWRTEPYPVLDLRVDDHPEPLQELRRLYGVAHERFLAFMEAMATRANPGGITDRSWIDQRAREIQEKAQSIGSISV</sequence>
<protein>
    <submittedName>
        <fullName evidence="1">Putative Ntn-hydrolase superfamily protein</fullName>
    </submittedName>
</protein>
<accession>A0A370HRK6</accession>